<feature type="domain" description="Cadherin" evidence="14">
    <location>
        <begin position="364"/>
        <end position="467"/>
    </location>
</feature>
<feature type="transmembrane region" description="Helical" evidence="13">
    <location>
        <begin position="793"/>
        <end position="817"/>
    </location>
</feature>
<dbReference type="FunFam" id="2.60.40.60:FF:000020">
    <property type="entry name" value="Dachsous cadherin-related 1b"/>
    <property type="match status" value="2"/>
</dbReference>
<dbReference type="Gene3D" id="2.60.40.60">
    <property type="entry name" value="Cadherins"/>
    <property type="match status" value="7"/>
</dbReference>
<feature type="domain" description="Cadherin" evidence="14">
    <location>
        <begin position="24"/>
        <end position="141"/>
    </location>
</feature>
<dbReference type="InterPro" id="IPR002126">
    <property type="entry name" value="Cadherin-like_dom"/>
</dbReference>
<feature type="compositionally biased region" description="Basic and acidic residues" evidence="12">
    <location>
        <begin position="947"/>
        <end position="959"/>
    </location>
</feature>
<keyword evidence="4" id="KW-0732">Signal</keyword>
<evidence type="ECO:0000313" key="16">
    <source>
        <dbReference type="Proteomes" id="UP001186944"/>
    </source>
</evidence>
<evidence type="ECO:0000256" key="3">
    <source>
        <dbReference type="ARBA" id="ARBA00022692"/>
    </source>
</evidence>
<dbReference type="CDD" id="cd11304">
    <property type="entry name" value="Cadherin_repeat"/>
    <property type="match status" value="7"/>
</dbReference>
<dbReference type="FunFam" id="2.60.40.60:FF:000007">
    <property type="entry name" value="Protocadherin alpha 2"/>
    <property type="match status" value="1"/>
</dbReference>
<evidence type="ECO:0000256" key="11">
    <source>
        <dbReference type="PROSITE-ProRule" id="PRU00043"/>
    </source>
</evidence>
<evidence type="ECO:0000256" key="5">
    <source>
        <dbReference type="ARBA" id="ARBA00022737"/>
    </source>
</evidence>
<dbReference type="PROSITE" id="PS00232">
    <property type="entry name" value="CADHERIN_1"/>
    <property type="match status" value="3"/>
</dbReference>
<proteinExistence type="predicted"/>
<dbReference type="InterPro" id="IPR013164">
    <property type="entry name" value="Cadherin_N"/>
</dbReference>
<organism evidence="15 16">
    <name type="scientific">Pinctada imbricata</name>
    <name type="common">Atlantic pearl-oyster</name>
    <name type="synonym">Pinctada martensii</name>
    <dbReference type="NCBI Taxonomy" id="66713"/>
    <lineage>
        <taxon>Eukaryota</taxon>
        <taxon>Metazoa</taxon>
        <taxon>Spiralia</taxon>
        <taxon>Lophotrochozoa</taxon>
        <taxon>Mollusca</taxon>
        <taxon>Bivalvia</taxon>
        <taxon>Autobranchia</taxon>
        <taxon>Pteriomorphia</taxon>
        <taxon>Pterioida</taxon>
        <taxon>Pterioidea</taxon>
        <taxon>Pteriidae</taxon>
        <taxon>Pinctada</taxon>
    </lineage>
</organism>
<dbReference type="GO" id="GO:0005886">
    <property type="term" value="C:plasma membrane"/>
    <property type="evidence" value="ECO:0007669"/>
    <property type="project" value="UniProtKB-SubCell"/>
</dbReference>
<dbReference type="Proteomes" id="UP001186944">
    <property type="component" value="Unassembled WGS sequence"/>
</dbReference>
<feature type="domain" description="Cadherin" evidence="14">
    <location>
        <begin position="572"/>
        <end position="674"/>
    </location>
</feature>
<dbReference type="InterPro" id="IPR015919">
    <property type="entry name" value="Cadherin-like_sf"/>
</dbReference>
<feature type="domain" description="Cadherin" evidence="14">
    <location>
        <begin position="678"/>
        <end position="785"/>
    </location>
</feature>
<comment type="caution">
    <text evidence="15">The sequence shown here is derived from an EMBL/GenBank/DDBJ whole genome shotgun (WGS) entry which is preliminary data.</text>
</comment>
<dbReference type="FunFam" id="2.60.40.60:FF:000004">
    <property type="entry name" value="Protocadherin 1 gamma 2"/>
    <property type="match status" value="1"/>
</dbReference>
<evidence type="ECO:0000256" key="10">
    <source>
        <dbReference type="ARBA" id="ARBA00023180"/>
    </source>
</evidence>
<evidence type="ECO:0000256" key="9">
    <source>
        <dbReference type="ARBA" id="ARBA00023136"/>
    </source>
</evidence>
<dbReference type="PRINTS" id="PR00205">
    <property type="entry name" value="CADHERIN"/>
</dbReference>
<accession>A0AA89BYF1</accession>
<feature type="domain" description="Cadherin" evidence="14">
    <location>
        <begin position="468"/>
        <end position="571"/>
    </location>
</feature>
<comment type="subcellular location">
    <subcellularLocation>
        <location evidence="1">Cell membrane</location>
        <topology evidence="1">Single-pass type I membrane protein</topology>
    </subcellularLocation>
</comment>
<keyword evidence="10" id="KW-0325">Glycoprotein</keyword>
<dbReference type="AlphaFoldDB" id="A0AA89BYF1"/>
<evidence type="ECO:0000256" key="8">
    <source>
        <dbReference type="ARBA" id="ARBA00022989"/>
    </source>
</evidence>
<evidence type="ECO:0000256" key="12">
    <source>
        <dbReference type="SAM" id="MobiDB-lite"/>
    </source>
</evidence>
<evidence type="ECO:0000256" key="13">
    <source>
        <dbReference type="SAM" id="Phobius"/>
    </source>
</evidence>
<feature type="region of interest" description="Disordered" evidence="12">
    <location>
        <begin position="936"/>
        <end position="1040"/>
    </location>
</feature>
<protein>
    <recommendedName>
        <fullName evidence="14">Cadherin domain-containing protein</fullName>
    </recommendedName>
</protein>
<dbReference type="InterPro" id="IPR020894">
    <property type="entry name" value="Cadherin_CS"/>
</dbReference>
<dbReference type="SUPFAM" id="SSF49313">
    <property type="entry name" value="Cadherin-like"/>
    <property type="match status" value="7"/>
</dbReference>
<dbReference type="InterPro" id="IPR050174">
    <property type="entry name" value="Protocadherin/Cadherin-CA"/>
</dbReference>
<keyword evidence="6 11" id="KW-0106">Calcium</keyword>
<name>A0AA89BYF1_PINIB</name>
<evidence type="ECO:0000259" key="14">
    <source>
        <dbReference type="PROSITE" id="PS50268"/>
    </source>
</evidence>
<dbReference type="PROSITE" id="PS50268">
    <property type="entry name" value="CADHERIN_2"/>
    <property type="match status" value="7"/>
</dbReference>
<gene>
    <name evidence="15" type="ORF">FSP39_000225</name>
</gene>
<evidence type="ECO:0000256" key="6">
    <source>
        <dbReference type="ARBA" id="ARBA00022837"/>
    </source>
</evidence>
<keyword evidence="2" id="KW-1003">Cell membrane</keyword>
<keyword evidence="9 13" id="KW-0472">Membrane</keyword>
<dbReference type="GO" id="GO:0005509">
    <property type="term" value="F:calcium ion binding"/>
    <property type="evidence" value="ECO:0007669"/>
    <property type="project" value="UniProtKB-UniRule"/>
</dbReference>
<keyword evidence="8 13" id="KW-1133">Transmembrane helix</keyword>
<dbReference type="EMBL" id="VSWD01000006">
    <property type="protein sequence ID" value="KAK3099155.1"/>
    <property type="molecule type" value="Genomic_DNA"/>
</dbReference>
<evidence type="ECO:0000256" key="2">
    <source>
        <dbReference type="ARBA" id="ARBA00022475"/>
    </source>
</evidence>
<keyword evidence="16" id="KW-1185">Reference proteome</keyword>
<evidence type="ECO:0000256" key="7">
    <source>
        <dbReference type="ARBA" id="ARBA00022889"/>
    </source>
</evidence>
<feature type="domain" description="Cadherin" evidence="14">
    <location>
        <begin position="142"/>
        <end position="251"/>
    </location>
</feature>
<dbReference type="PANTHER" id="PTHR24028">
    <property type="entry name" value="CADHERIN-87A"/>
    <property type="match status" value="1"/>
</dbReference>
<dbReference type="Pfam" id="PF08266">
    <property type="entry name" value="Cadherin_2"/>
    <property type="match status" value="1"/>
</dbReference>
<feature type="transmembrane region" description="Helical" evidence="13">
    <location>
        <begin position="7"/>
        <end position="28"/>
    </location>
</feature>
<keyword evidence="3 13" id="KW-0812">Transmembrane</keyword>
<dbReference type="PANTHER" id="PTHR24028:SF146">
    <property type="entry name" value="CADHERIN 96CB, ISOFORM D-RELATED"/>
    <property type="match status" value="1"/>
</dbReference>
<keyword evidence="5" id="KW-0677">Repeat</keyword>
<reference evidence="15" key="1">
    <citation type="submission" date="2019-08" db="EMBL/GenBank/DDBJ databases">
        <title>The improved chromosome-level genome for the pearl oyster Pinctada fucata martensii using PacBio sequencing and Hi-C.</title>
        <authorList>
            <person name="Zheng Z."/>
        </authorList>
    </citation>
    <scope>NUCLEOTIDE SEQUENCE</scope>
    <source>
        <strain evidence="15">ZZ-2019</strain>
        <tissue evidence="15">Adductor muscle</tissue>
    </source>
</reference>
<dbReference type="SMART" id="SM00112">
    <property type="entry name" value="CA"/>
    <property type="match status" value="7"/>
</dbReference>
<feature type="domain" description="Cadherin" evidence="14">
    <location>
        <begin position="252"/>
        <end position="359"/>
    </location>
</feature>
<dbReference type="GO" id="GO:0007156">
    <property type="term" value="P:homophilic cell adhesion via plasma membrane adhesion molecules"/>
    <property type="evidence" value="ECO:0007669"/>
    <property type="project" value="InterPro"/>
</dbReference>
<dbReference type="Pfam" id="PF00028">
    <property type="entry name" value="Cadherin"/>
    <property type="match status" value="6"/>
</dbReference>
<evidence type="ECO:0000313" key="15">
    <source>
        <dbReference type="EMBL" id="KAK3099155.1"/>
    </source>
</evidence>
<evidence type="ECO:0000256" key="1">
    <source>
        <dbReference type="ARBA" id="ARBA00004251"/>
    </source>
</evidence>
<sequence>MSSNRKSLWTAYFLIVNYSVFVSSVIILEYEIDEEGGPNVAIGNVARDAKLSAIINNTEEFQKLRYSFLDQSHPETFRFSLNESSSDLKTKENLDREIICEFQSTCEISLEIAAQSSLGVFFQKILIQIHLLDINDNPPTFQKSSEDLAISESSLVGSKFTIEGAIDKDSQNNSIQTYEILPANSPFSVKFTENLDGSSDVKLVITEELDREKKDSYGIQVLAKDGGTPMRTGNLFVNITITDTNDNSPEFTQPNYNVTIKEDIAVNSTILTLRALDKDKGKNGEILYKISTNQLETVQRLFRINADTGELQIIKQLIYEPSETYKLIVEAYDKGDQPLMTQTVVNVHVQDSGNNRPEIKINLLSSNDKARISEYANMGAVVAHIKVVDNDRGANGVVTCNISGNQFQLQRMDVNEYKVIVQLQLDREVKDEHYVTVSCGDVGNPPLNNNASFVVQVTDENDKEPNFTQDQYEGRIMEDNSVNDFVLQVEADDLDLGENGRVSYRLHGDAGNDFIIESATGKIRANRIFDRETKPEYRFNVYAVDNGDIPQSSYATVTVYIDDKNDNFPKFTQDHYISDVQENLPIGAFVMKVTATDLDAGDNGIVTFELPQNSDVPFFVEPSGVITTTKKLDREKLNKYTFSVIASDHGNSPNKNSVSVTVDVLDDNDNQPIIVYPNASNDTVFVSYLASINTLVMQVQAYDIDAGENKSLVYSINERNDSEIFNINSRTGEVIVARQLESNLMNRYFLRIAVSDQGPIPLTSRETLHLVVALKNSTDSDSPKASDDSDLNIAIVITVIVVTLVLSATIIITIFVIRRLDQQKRKYAQEVVANGPKPGGKPVAEVFMNKEGLHHYSAPGERVGMCYNANDTSHDRISVNSQSTFQITHSTLDMKTPGHSDTEPLKMIELPGEEARHSQLNRIASIRLHQKLLQSSDKPWSAAGHETFSKERPDNHSDTSGETIPSDSGRGGSEDEIHSNSLSHSHNIDDMRGFSFPVAPPIQAGRRGVPPHSKPPFRDDHVYSNHPINNRLSNKDRPIRMKNHPNILHHYTDKSPTYANVTPSDQVSADQIDLSHHLPPHVRTFYQPRSMHVSDIPEPTSYTTFQRGIMHQPMDDTLDSVATGYDDDDNTTTSGSYTIDAEELPLEVRMQKVPDVFV</sequence>
<dbReference type="FunFam" id="2.60.40.60:FF:000002">
    <property type="entry name" value="Protocadherin alpha 2"/>
    <property type="match status" value="1"/>
</dbReference>
<evidence type="ECO:0000256" key="4">
    <source>
        <dbReference type="ARBA" id="ARBA00022729"/>
    </source>
</evidence>
<keyword evidence="7" id="KW-0130">Cell adhesion</keyword>